<organism evidence="3 4">
    <name type="scientific">Ralstonia solanacearum</name>
    <name type="common">Pseudomonas solanacearum</name>
    <dbReference type="NCBI Taxonomy" id="305"/>
    <lineage>
        <taxon>Bacteria</taxon>
        <taxon>Pseudomonadati</taxon>
        <taxon>Pseudomonadota</taxon>
        <taxon>Betaproteobacteria</taxon>
        <taxon>Burkholderiales</taxon>
        <taxon>Burkholderiaceae</taxon>
        <taxon>Ralstonia</taxon>
        <taxon>Ralstonia solanacearum species complex</taxon>
    </lineage>
</organism>
<feature type="region of interest" description="Disordered" evidence="1">
    <location>
        <begin position="205"/>
        <end position="232"/>
    </location>
</feature>
<feature type="chain" id="PRO_5043980918" evidence="2">
    <location>
        <begin position="22"/>
        <end position="232"/>
    </location>
</feature>
<evidence type="ECO:0000256" key="1">
    <source>
        <dbReference type="SAM" id="MobiDB-lite"/>
    </source>
</evidence>
<evidence type="ECO:0000256" key="2">
    <source>
        <dbReference type="SAM" id="SignalP"/>
    </source>
</evidence>
<comment type="caution">
    <text evidence="3">The sequence shown here is derived from an EMBL/GenBank/DDBJ whole genome shotgun (WGS) entry which is preliminary data.</text>
</comment>
<evidence type="ECO:0000313" key="4">
    <source>
        <dbReference type="Proteomes" id="UP001144050"/>
    </source>
</evidence>
<feature type="signal peptide" evidence="2">
    <location>
        <begin position="1"/>
        <end position="21"/>
    </location>
</feature>
<dbReference type="Pfam" id="PF11745">
    <property type="entry name" value="DUF3304"/>
    <property type="match status" value="1"/>
</dbReference>
<protein>
    <submittedName>
        <fullName evidence="3">DUF3304 domain-containing protein</fullName>
    </submittedName>
</protein>
<accession>A0AAW5ZVD4</accession>
<dbReference type="RefSeq" id="WP_064298465.1">
    <property type="nucleotide sequence ID" value="NZ_JAIVEY010000002.1"/>
</dbReference>
<keyword evidence="2" id="KW-0732">Signal</keyword>
<gene>
    <name evidence="3" type="ORF">LBW59_22155</name>
</gene>
<name>A0AAW5ZVD4_RALSL</name>
<dbReference type="Proteomes" id="UP001144050">
    <property type="component" value="Unassembled WGS sequence"/>
</dbReference>
<reference evidence="3" key="1">
    <citation type="submission" date="2021-09" db="EMBL/GenBank/DDBJ databases">
        <title>Genomic analysis of Ralstonia spp.</title>
        <authorList>
            <person name="Aburjaile F."/>
            <person name="Ariute J.C."/>
            <person name="Pais A.K.L."/>
            <person name="Albuquerque G.M.R."/>
            <person name="Silva A.M.F."/>
            <person name="Brenig B."/>
            <person name="Azevedo V."/>
            <person name="Matiuzzi M."/>
            <person name="Ramos R."/>
            <person name="Goes-Neto A."/>
            <person name="Soares S."/>
            <person name="Iseppon A.M.B."/>
            <person name="Souza E."/>
            <person name="Gama M."/>
        </authorList>
    </citation>
    <scope>NUCLEOTIDE SEQUENCE</scope>
    <source>
        <strain evidence="3">CCRMRs91</strain>
    </source>
</reference>
<dbReference type="InterPro" id="IPR021733">
    <property type="entry name" value="DUF3304"/>
</dbReference>
<dbReference type="AlphaFoldDB" id="A0AAW5ZVD4"/>
<evidence type="ECO:0000313" key="3">
    <source>
        <dbReference type="EMBL" id="MDB0573455.1"/>
    </source>
</evidence>
<sequence length="232" mass="24895">MNAWKVFRAAVAALAALSVLVACSRKDDIPDDKATASITSYNHTPDYIHQFYIDDAWGGNSFAYGGGGKFVCCLIYPEKWSPGLTAKVKWTTSSSDPNATGDAAKPHWHEAVVPIDQYSKPGTRLNVHFLPDGKVRLIITDMAAGFAGYPGPEYPVAPPDFHFEPWKGEASQAAARARAQARGAAQAEAEMQALKSAWSVLPAPVVPPPTNQRAPNVPSDATIPLSENHIQG</sequence>
<dbReference type="PROSITE" id="PS51257">
    <property type="entry name" value="PROKAR_LIPOPROTEIN"/>
    <property type="match status" value="1"/>
</dbReference>
<dbReference type="EMBL" id="JAIVFG010000051">
    <property type="protein sequence ID" value="MDB0573455.1"/>
    <property type="molecule type" value="Genomic_DNA"/>
</dbReference>
<proteinExistence type="predicted"/>